<comment type="caution">
    <text evidence="1">The sequence shown here is derived from an EMBL/GenBank/DDBJ whole genome shotgun (WGS) entry which is preliminary data.</text>
</comment>
<evidence type="ECO:0000313" key="1">
    <source>
        <dbReference type="EMBL" id="KAA8906756.1"/>
    </source>
</evidence>
<dbReference type="SUPFAM" id="SSF53474">
    <property type="entry name" value="alpha/beta-Hydrolases"/>
    <property type="match status" value="1"/>
</dbReference>
<reference evidence="1 2" key="1">
    <citation type="submission" date="2019-07" db="EMBL/GenBank/DDBJ databases">
        <title>Genome assembly of two rare yeast pathogens: Diutina rugosa and Trichomonascus ciferrii.</title>
        <authorList>
            <person name="Mixao V."/>
            <person name="Saus E."/>
            <person name="Hansen A."/>
            <person name="Lass-Flor C."/>
            <person name="Gabaldon T."/>
        </authorList>
    </citation>
    <scope>NUCLEOTIDE SEQUENCE [LARGE SCALE GENOMIC DNA]</scope>
    <source>
        <strain evidence="1 2">CBS 613</strain>
    </source>
</reference>
<name>A0A642UY13_DIURU</name>
<gene>
    <name evidence="1" type="ORF">DIURU_000917</name>
</gene>
<dbReference type="Gene3D" id="3.40.50.1820">
    <property type="entry name" value="alpha/beta hydrolase"/>
    <property type="match status" value="1"/>
</dbReference>
<organism evidence="1 2">
    <name type="scientific">Diutina rugosa</name>
    <name type="common">Yeast</name>
    <name type="synonym">Candida rugosa</name>
    <dbReference type="NCBI Taxonomy" id="5481"/>
    <lineage>
        <taxon>Eukaryota</taxon>
        <taxon>Fungi</taxon>
        <taxon>Dikarya</taxon>
        <taxon>Ascomycota</taxon>
        <taxon>Saccharomycotina</taxon>
        <taxon>Pichiomycetes</taxon>
        <taxon>Debaryomycetaceae</taxon>
        <taxon>Diutina</taxon>
    </lineage>
</organism>
<dbReference type="GeneID" id="54779570"/>
<evidence type="ECO:0000313" key="2">
    <source>
        <dbReference type="Proteomes" id="UP000449547"/>
    </source>
</evidence>
<accession>A0A642UY13</accession>
<dbReference type="AlphaFoldDB" id="A0A642UY13"/>
<evidence type="ECO:0008006" key="3">
    <source>
        <dbReference type="Google" id="ProtNLM"/>
    </source>
</evidence>
<protein>
    <recommendedName>
        <fullName evidence="3">AB hydrolase-1 domain-containing protein</fullName>
    </recommendedName>
</protein>
<dbReference type="InterPro" id="IPR029058">
    <property type="entry name" value="AB_hydrolase_fold"/>
</dbReference>
<keyword evidence="2" id="KW-1185">Reference proteome</keyword>
<dbReference type="RefSeq" id="XP_034014270.1">
    <property type="nucleotide sequence ID" value="XM_034159218.1"/>
</dbReference>
<dbReference type="PANTHER" id="PTHR22946:SF0">
    <property type="entry name" value="DIENELACTONE HYDROLASE DOMAIN-CONTAINING PROTEIN"/>
    <property type="match status" value="1"/>
</dbReference>
<dbReference type="VEuPathDB" id="FungiDB:DIURU_000917"/>
<dbReference type="EMBL" id="SWFT01000031">
    <property type="protein sequence ID" value="KAA8906756.1"/>
    <property type="molecule type" value="Genomic_DNA"/>
</dbReference>
<sequence>MQLFKFDSSEFAQKEYQISGITTHVYNSDKLQQYLERVNERCKLPAETRSHLPAIPIHVLYLVHQRGGDYHFTESMAYNILHQYYANKQNVEIPLVCVTFDSRNHGERLISSERNRAWKSGNQTHALDMVSDLDGTVEDLKLIMNHLPSYLNLEYYVDPVVKDELGINIKYVNAIAGVSLGGHTVIRFASKYPDLVDIMMPFLGSIDLSTLLINRLLKTPLDDPSYDRRMFYFNYDELNLSDEQKQVQYPEFFHKYLAQRDLQIFEEFPMSKIKLFAAFGADDTLVPPKLSTVWCESYINTNDASAFIIEEGVGHDVTDDMIKKASEWLARVL</sequence>
<dbReference type="InterPro" id="IPR050261">
    <property type="entry name" value="FrsA_esterase"/>
</dbReference>
<dbReference type="OMA" id="HNRTRTY"/>
<dbReference type="OrthoDB" id="2152248at2759"/>
<dbReference type="Proteomes" id="UP000449547">
    <property type="component" value="Unassembled WGS sequence"/>
</dbReference>
<proteinExistence type="predicted"/>
<dbReference type="PANTHER" id="PTHR22946">
    <property type="entry name" value="DIENELACTONE HYDROLASE DOMAIN-CONTAINING PROTEIN-RELATED"/>
    <property type="match status" value="1"/>
</dbReference>